<reference evidence="1" key="1">
    <citation type="submission" date="2023-03" db="EMBL/GenBank/DDBJ databases">
        <title>Massive genome expansion in bonnet fungi (Mycena s.s.) driven by repeated elements and novel gene families across ecological guilds.</title>
        <authorList>
            <consortium name="Lawrence Berkeley National Laboratory"/>
            <person name="Harder C.B."/>
            <person name="Miyauchi S."/>
            <person name="Viragh M."/>
            <person name="Kuo A."/>
            <person name="Thoen E."/>
            <person name="Andreopoulos B."/>
            <person name="Lu D."/>
            <person name="Skrede I."/>
            <person name="Drula E."/>
            <person name="Henrissat B."/>
            <person name="Morin E."/>
            <person name="Kohler A."/>
            <person name="Barry K."/>
            <person name="LaButti K."/>
            <person name="Morin E."/>
            <person name="Salamov A."/>
            <person name="Lipzen A."/>
            <person name="Mereny Z."/>
            <person name="Hegedus B."/>
            <person name="Baldrian P."/>
            <person name="Stursova M."/>
            <person name="Weitz H."/>
            <person name="Taylor A."/>
            <person name="Grigoriev I.V."/>
            <person name="Nagy L.G."/>
            <person name="Martin F."/>
            <person name="Kauserud H."/>
        </authorList>
    </citation>
    <scope>NUCLEOTIDE SEQUENCE</scope>
    <source>
        <strain evidence="1">CBHHK182m</strain>
    </source>
</reference>
<evidence type="ECO:0000313" key="2">
    <source>
        <dbReference type="Proteomes" id="UP001215598"/>
    </source>
</evidence>
<organism evidence="1 2">
    <name type="scientific">Mycena metata</name>
    <dbReference type="NCBI Taxonomy" id="1033252"/>
    <lineage>
        <taxon>Eukaryota</taxon>
        <taxon>Fungi</taxon>
        <taxon>Dikarya</taxon>
        <taxon>Basidiomycota</taxon>
        <taxon>Agaricomycotina</taxon>
        <taxon>Agaricomycetes</taxon>
        <taxon>Agaricomycetidae</taxon>
        <taxon>Agaricales</taxon>
        <taxon>Marasmiineae</taxon>
        <taxon>Mycenaceae</taxon>
        <taxon>Mycena</taxon>
    </lineage>
</organism>
<dbReference type="EMBL" id="JARKIB010000198">
    <property type="protein sequence ID" value="KAJ7724891.1"/>
    <property type="molecule type" value="Genomic_DNA"/>
</dbReference>
<proteinExistence type="predicted"/>
<protein>
    <recommendedName>
        <fullName evidence="3">F-box domain-containing protein</fullName>
    </recommendedName>
</protein>
<evidence type="ECO:0008006" key="3">
    <source>
        <dbReference type="Google" id="ProtNLM"/>
    </source>
</evidence>
<accession>A0AAD7HNQ0</accession>
<sequence>MGSISNDALRAEVKSLASSKPPQQLRLRASQAQLDSIVYPAVLTLPPEITSEIFLLCVPIKRERNTKEAPLLFTQICRDWRHIAVSTSALWTTFDVAESTTGLVHFPEIVETWLARARGRPLTVKIRGAFAQCQRIFQTLYQHASTMQVLELKMNPEAFEAMETHPWDCPILRGLYVSFIPVEYRPVRPLNILRDAPLLQEVVVACALHSSFALPWRRLTRFTGAFRSCADYLGALRLMPNLTYCAAALAFPGSESPLLLPRLQHLVLFNTRSLGANPLEFLTLPALQNLEIRDSAFDEDHFGSFLARSSPPLRLLSIKPPRMQHGETSVRLWPSFTTLGLTSFDIWRPSKSFAIAFFERLGGDPAFLPELLHLSFSGCRDDYSAASGTAVLKMAAPAVQIRRTASQGHAQLRSFRVTATSTFEPQLIPSKALFEKLRASGMSIYIGTEVKSVI</sequence>
<dbReference type="AlphaFoldDB" id="A0AAD7HNQ0"/>
<keyword evidence="2" id="KW-1185">Reference proteome</keyword>
<dbReference type="SUPFAM" id="SSF52047">
    <property type="entry name" value="RNI-like"/>
    <property type="match status" value="1"/>
</dbReference>
<gene>
    <name evidence="1" type="ORF">B0H16DRAFT_288024</name>
</gene>
<comment type="caution">
    <text evidence="1">The sequence shown here is derived from an EMBL/GenBank/DDBJ whole genome shotgun (WGS) entry which is preliminary data.</text>
</comment>
<evidence type="ECO:0000313" key="1">
    <source>
        <dbReference type="EMBL" id="KAJ7724891.1"/>
    </source>
</evidence>
<name>A0AAD7HNQ0_9AGAR</name>
<dbReference type="Proteomes" id="UP001215598">
    <property type="component" value="Unassembled WGS sequence"/>
</dbReference>